<evidence type="ECO:0000256" key="1">
    <source>
        <dbReference type="ARBA" id="ARBA00004141"/>
    </source>
</evidence>
<sequence>MRQERGKIVVLSEAPRATAYRCIRSGYRVQHTFLEALTSLWRYHNETWNVWTHLMGFGYFVSLQFHVSMMALPTLGLDLERWPLYVFICTALACMGSSAAYHLFGTANERWADRLGAFDYAGIVLLIFGSCVPFCYYGFYASAFYQHLYIWSLLGCGSALFTCIFQSFFYHARWRTLRVGLFVGFGALGVVPLLHLLVFHRYNALSISLLGGVVGEGGVYLGGALIYTTQVPEALVPNRFDYSLNSHNLWHCCVVAAAYLHFKTMVELWEATSMAIGAAGV</sequence>
<name>A0A0M0JUE3_9EUKA</name>
<evidence type="ECO:0000256" key="7">
    <source>
        <dbReference type="SAM" id="Phobius"/>
    </source>
</evidence>
<dbReference type="PANTHER" id="PTHR20855:SF52">
    <property type="entry name" value="ADIPONECTIN RECEPTOR PROTEIN"/>
    <property type="match status" value="1"/>
</dbReference>
<dbReference type="Proteomes" id="UP000037460">
    <property type="component" value="Unassembled WGS sequence"/>
</dbReference>
<feature type="transmembrane region" description="Helical" evidence="7">
    <location>
        <begin position="117"/>
        <end position="142"/>
    </location>
</feature>
<feature type="binding site" evidence="6">
    <location>
        <position position="247"/>
    </location>
    <ligand>
        <name>Zn(2+)</name>
        <dbReference type="ChEBI" id="CHEBI:29105"/>
    </ligand>
</feature>
<evidence type="ECO:0000256" key="2">
    <source>
        <dbReference type="ARBA" id="ARBA00007018"/>
    </source>
</evidence>
<evidence type="ECO:0000256" key="5">
    <source>
        <dbReference type="ARBA" id="ARBA00023136"/>
    </source>
</evidence>
<comment type="similarity">
    <text evidence="2">Belongs to the ADIPOR family.</text>
</comment>
<evidence type="ECO:0000256" key="4">
    <source>
        <dbReference type="ARBA" id="ARBA00022989"/>
    </source>
</evidence>
<dbReference type="OrthoDB" id="529367at2759"/>
<dbReference type="PANTHER" id="PTHR20855">
    <property type="entry name" value="ADIPOR/PROGESTIN RECEPTOR-RELATED"/>
    <property type="match status" value="1"/>
</dbReference>
<dbReference type="AlphaFoldDB" id="A0A0M0JUE3"/>
<comment type="caution">
    <text evidence="8">The sequence shown here is derived from an EMBL/GenBank/DDBJ whole genome shotgun (WGS) entry which is preliminary data.</text>
</comment>
<keyword evidence="3 7" id="KW-0812">Transmembrane</keyword>
<feature type="transmembrane region" description="Helical" evidence="7">
    <location>
        <begin position="84"/>
        <end position="105"/>
    </location>
</feature>
<organism evidence="8 9">
    <name type="scientific">Chrysochromulina tobinii</name>
    <dbReference type="NCBI Taxonomy" id="1460289"/>
    <lineage>
        <taxon>Eukaryota</taxon>
        <taxon>Haptista</taxon>
        <taxon>Haptophyta</taxon>
        <taxon>Prymnesiophyceae</taxon>
        <taxon>Prymnesiales</taxon>
        <taxon>Chrysochromulinaceae</taxon>
        <taxon>Chrysochromulina</taxon>
    </lineage>
</organism>
<evidence type="ECO:0000313" key="9">
    <source>
        <dbReference type="Proteomes" id="UP000037460"/>
    </source>
</evidence>
<protein>
    <submittedName>
        <fullName evidence="8">Adiponectin receptor protein 1</fullName>
    </submittedName>
</protein>
<feature type="transmembrane region" description="Helical" evidence="7">
    <location>
        <begin position="50"/>
        <end position="72"/>
    </location>
</feature>
<dbReference type="EMBL" id="JWZX01002284">
    <property type="protein sequence ID" value="KOO30135.1"/>
    <property type="molecule type" value="Genomic_DNA"/>
</dbReference>
<feature type="transmembrane region" description="Helical" evidence="7">
    <location>
        <begin position="177"/>
        <end position="198"/>
    </location>
</feature>
<dbReference type="GO" id="GO:0016020">
    <property type="term" value="C:membrane"/>
    <property type="evidence" value="ECO:0007669"/>
    <property type="project" value="UniProtKB-SubCell"/>
</dbReference>
<reference evidence="9" key="1">
    <citation type="journal article" date="2015" name="PLoS Genet.">
        <title>Genome Sequence and Transcriptome Analyses of Chrysochromulina tobin: Metabolic Tools for Enhanced Algal Fitness in the Prominent Order Prymnesiales (Haptophyceae).</title>
        <authorList>
            <person name="Hovde B.T."/>
            <person name="Deodato C.R."/>
            <person name="Hunsperger H.M."/>
            <person name="Ryken S.A."/>
            <person name="Yost W."/>
            <person name="Jha R.K."/>
            <person name="Patterson J."/>
            <person name="Monnat R.J. Jr."/>
            <person name="Barlow S.B."/>
            <person name="Starkenburg S.R."/>
            <person name="Cattolico R.A."/>
        </authorList>
    </citation>
    <scope>NUCLEOTIDE SEQUENCE</scope>
    <source>
        <strain evidence="9">CCMP291</strain>
    </source>
</reference>
<evidence type="ECO:0000313" key="8">
    <source>
        <dbReference type="EMBL" id="KOO30135.1"/>
    </source>
</evidence>
<keyword evidence="8" id="KW-0675">Receptor</keyword>
<gene>
    <name evidence="8" type="ORF">Ctob_012092</name>
</gene>
<feature type="binding site" evidence="6">
    <location>
        <position position="251"/>
    </location>
    <ligand>
        <name>Zn(2+)</name>
        <dbReference type="ChEBI" id="CHEBI:29105"/>
    </ligand>
</feature>
<evidence type="ECO:0000256" key="6">
    <source>
        <dbReference type="PIRSR" id="PIRSR604254-1"/>
    </source>
</evidence>
<dbReference type="GO" id="GO:0046872">
    <property type="term" value="F:metal ion binding"/>
    <property type="evidence" value="ECO:0007669"/>
    <property type="project" value="UniProtKB-KW"/>
</dbReference>
<proteinExistence type="inferred from homology"/>
<accession>A0A0M0JUE3</accession>
<keyword evidence="5 7" id="KW-0472">Membrane</keyword>
<keyword evidence="6" id="KW-0862">Zinc</keyword>
<keyword evidence="9" id="KW-1185">Reference proteome</keyword>
<dbReference type="InterPro" id="IPR004254">
    <property type="entry name" value="AdipoR/HlyIII-related"/>
</dbReference>
<comment type="subcellular location">
    <subcellularLocation>
        <location evidence="1">Membrane</location>
        <topology evidence="1">Multi-pass membrane protein</topology>
    </subcellularLocation>
</comment>
<feature type="binding site" evidence="6">
    <location>
        <position position="102"/>
    </location>
    <ligand>
        <name>Zn(2+)</name>
        <dbReference type="ChEBI" id="CHEBI:29105"/>
    </ligand>
</feature>
<feature type="transmembrane region" description="Helical" evidence="7">
    <location>
        <begin position="204"/>
        <end position="227"/>
    </location>
</feature>
<keyword evidence="6" id="KW-0479">Metal-binding</keyword>
<keyword evidence="4 7" id="KW-1133">Transmembrane helix</keyword>
<feature type="transmembrane region" description="Helical" evidence="7">
    <location>
        <begin position="148"/>
        <end position="170"/>
    </location>
</feature>
<dbReference type="GO" id="GO:0038023">
    <property type="term" value="F:signaling receptor activity"/>
    <property type="evidence" value="ECO:0007669"/>
    <property type="project" value="TreeGrafter"/>
</dbReference>
<evidence type="ECO:0000256" key="3">
    <source>
        <dbReference type="ARBA" id="ARBA00022692"/>
    </source>
</evidence>
<dbReference type="Pfam" id="PF03006">
    <property type="entry name" value="HlyIII"/>
    <property type="match status" value="1"/>
</dbReference>